<dbReference type="EMBL" id="UYRW01005326">
    <property type="protein sequence ID" value="VDM93716.1"/>
    <property type="molecule type" value="Genomic_DNA"/>
</dbReference>
<evidence type="ECO:0000256" key="1">
    <source>
        <dbReference type="SAM" id="MobiDB-lite"/>
    </source>
</evidence>
<reference evidence="4" key="1">
    <citation type="submission" date="2016-06" db="UniProtKB">
        <authorList>
            <consortium name="WormBaseParasite"/>
        </authorList>
    </citation>
    <scope>IDENTIFICATION</scope>
</reference>
<feature type="region of interest" description="Disordered" evidence="1">
    <location>
        <begin position="1"/>
        <end position="137"/>
    </location>
</feature>
<dbReference type="WBParaSite" id="nOo.2.0.1.t10003-RA">
    <property type="protein sequence ID" value="nOo.2.0.1.t10003-RA"/>
    <property type="gene ID" value="nOo.2.0.1.g10003"/>
</dbReference>
<keyword evidence="3" id="KW-1185">Reference proteome</keyword>
<feature type="compositionally biased region" description="Basic and acidic residues" evidence="1">
    <location>
        <begin position="115"/>
        <end position="126"/>
    </location>
</feature>
<dbReference type="Proteomes" id="UP000271087">
    <property type="component" value="Unassembled WGS sequence"/>
</dbReference>
<evidence type="ECO:0000313" key="2">
    <source>
        <dbReference type="EMBL" id="VDM93716.1"/>
    </source>
</evidence>
<evidence type="ECO:0000313" key="3">
    <source>
        <dbReference type="Proteomes" id="UP000271087"/>
    </source>
</evidence>
<feature type="compositionally biased region" description="Basic and acidic residues" evidence="1">
    <location>
        <begin position="39"/>
        <end position="78"/>
    </location>
</feature>
<organism evidence="4">
    <name type="scientific">Onchocerca ochengi</name>
    <name type="common">Filarial nematode worm</name>
    <dbReference type="NCBI Taxonomy" id="42157"/>
    <lineage>
        <taxon>Eukaryota</taxon>
        <taxon>Metazoa</taxon>
        <taxon>Ecdysozoa</taxon>
        <taxon>Nematoda</taxon>
        <taxon>Chromadorea</taxon>
        <taxon>Rhabditida</taxon>
        <taxon>Spirurina</taxon>
        <taxon>Spiruromorpha</taxon>
        <taxon>Filarioidea</taxon>
        <taxon>Onchocercidae</taxon>
        <taxon>Onchocerca</taxon>
    </lineage>
</organism>
<name>A0A182EPE5_ONCOC</name>
<sequence length="137" mass="15732">MREQAISSRRQKLSRDQKLRAKKLLASPERSQESSSTARSDDISTARSDDISTARTDETSTARDKKSQIHRESKEIQRKNRKSHQTARSIVEEDLKQRLQQLDFKLTPEEIPSSKSEKSKTPDDSSRAVIRILKPDI</sequence>
<proteinExistence type="predicted"/>
<accession>A0A182EPE5</accession>
<gene>
    <name evidence="2" type="ORF">NOO_LOCUS10003</name>
</gene>
<dbReference type="STRING" id="42157.A0A182EPE5"/>
<protein>
    <submittedName>
        <fullName evidence="4">Pre-mRNA-splicing factor CWC22 homolog</fullName>
    </submittedName>
</protein>
<reference evidence="2 3" key="2">
    <citation type="submission" date="2018-08" db="EMBL/GenBank/DDBJ databases">
        <authorList>
            <person name="Laetsch R D."/>
            <person name="Stevens L."/>
            <person name="Kumar S."/>
            <person name="Blaxter L. M."/>
        </authorList>
    </citation>
    <scope>NUCLEOTIDE SEQUENCE [LARGE SCALE GENOMIC DNA]</scope>
</reference>
<evidence type="ECO:0000313" key="4">
    <source>
        <dbReference type="WBParaSite" id="nOo.2.0.1.t10003-RA"/>
    </source>
</evidence>
<dbReference type="AlphaFoldDB" id="A0A182EPE5"/>
<dbReference type="OrthoDB" id="10672155at2759"/>